<keyword evidence="1" id="KW-1133">Transmembrane helix</keyword>
<comment type="caution">
    <text evidence="2">The sequence shown here is derived from an EMBL/GenBank/DDBJ whole genome shotgun (WGS) entry which is preliminary data.</text>
</comment>
<proteinExistence type="predicted"/>
<keyword evidence="1" id="KW-0472">Membrane</keyword>
<reference evidence="2" key="1">
    <citation type="submission" date="2023-07" db="EMBL/GenBank/DDBJ databases">
        <title>Two novel species in the genus Flavivirga.</title>
        <authorList>
            <person name="Kwon K."/>
        </authorList>
    </citation>
    <scope>NUCLEOTIDE SEQUENCE</scope>
    <source>
        <strain evidence="2">KACC 14157</strain>
    </source>
</reference>
<evidence type="ECO:0000313" key="3">
    <source>
        <dbReference type="Proteomes" id="UP001176891"/>
    </source>
</evidence>
<gene>
    <name evidence="2" type="ORF">Q4Q39_07320</name>
</gene>
<feature type="transmembrane region" description="Helical" evidence="1">
    <location>
        <begin position="15"/>
        <end position="35"/>
    </location>
</feature>
<evidence type="ECO:0000313" key="2">
    <source>
        <dbReference type="EMBL" id="MDO5987201.1"/>
    </source>
</evidence>
<dbReference type="RefSeq" id="WP_303281749.1">
    <property type="nucleotide sequence ID" value="NZ_BAABCZ010000005.1"/>
</dbReference>
<sequence>MTEVLNKILEYNPGIVTTIVTALMLPILMLVITNWQTRRMKRIEQKFDIEKEKLRKQIELGIDPENSQKLQENVVYSSLIKILFEIQKLHIELSGNCSVDYSCITKAVEKFQSKFSEYQEIISENQMYLKPKVTNELYDFYQNSGNLLIELKEIENDKKYELAQVSVYFHAQSLASIILRIQENLSHIKKELDYEIKQEEMGNFINCCGRKPDEKNIEEYKKMNPLNKGLITLINASMEAEKENVS</sequence>
<accession>A0ABT8WZU1</accession>
<organism evidence="2 3">
    <name type="scientific">Flavivirga amylovorans</name>
    <dbReference type="NCBI Taxonomy" id="870486"/>
    <lineage>
        <taxon>Bacteria</taxon>
        <taxon>Pseudomonadati</taxon>
        <taxon>Bacteroidota</taxon>
        <taxon>Flavobacteriia</taxon>
        <taxon>Flavobacteriales</taxon>
        <taxon>Flavobacteriaceae</taxon>
        <taxon>Flavivirga</taxon>
    </lineage>
</organism>
<keyword evidence="3" id="KW-1185">Reference proteome</keyword>
<protein>
    <submittedName>
        <fullName evidence="2">Uncharacterized protein</fullName>
    </submittedName>
</protein>
<evidence type="ECO:0000256" key="1">
    <source>
        <dbReference type="SAM" id="Phobius"/>
    </source>
</evidence>
<dbReference type="EMBL" id="JAUOEM010000002">
    <property type="protein sequence ID" value="MDO5987201.1"/>
    <property type="molecule type" value="Genomic_DNA"/>
</dbReference>
<keyword evidence="1" id="KW-0812">Transmembrane</keyword>
<name>A0ABT8WZU1_9FLAO</name>
<dbReference type="Proteomes" id="UP001176891">
    <property type="component" value="Unassembled WGS sequence"/>
</dbReference>